<protein>
    <recommendedName>
        <fullName evidence="2">AAA+ ATPase domain-containing protein</fullName>
    </recommendedName>
</protein>
<evidence type="ECO:0000313" key="4">
    <source>
        <dbReference type="Proteomes" id="UP001415857"/>
    </source>
</evidence>
<comment type="caution">
    <text evidence="3">The sequence shown here is derived from an EMBL/GenBank/DDBJ whole genome shotgun (WGS) entry which is preliminary data.</text>
</comment>
<evidence type="ECO:0000256" key="1">
    <source>
        <dbReference type="ARBA" id="ARBA00022821"/>
    </source>
</evidence>
<accession>A0AAP0NAM0</accession>
<dbReference type="EMBL" id="JBBPBK010000015">
    <property type="protein sequence ID" value="KAK9268702.1"/>
    <property type="molecule type" value="Genomic_DNA"/>
</dbReference>
<dbReference type="Pfam" id="PF00931">
    <property type="entry name" value="NB-ARC"/>
    <property type="match status" value="2"/>
</dbReference>
<keyword evidence="4" id="KW-1185">Reference proteome</keyword>
<keyword evidence="1" id="KW-0611">Plant defense</keyword>
<dbReference type="PANTHER" id="PTHR36766">
    <property type="entry name" value="PLANT BROAD-SPECTRUM MILDEW RESISTANCE PROTEIN RPW8"/>
    <property type="match status" value="1"/>
</dbReference>
<dbReference type="AlphaFoldDB" id="A0AAP0NAM0"/>
<dbReference type="SUPFAM" id="SSF52540">
    <property type="entry name" value="P-loop containing nucleoside triphosphate hydrolases"/>
    <property type="match status" value="2"/>
</dbReference>
<dbReference type="PRINTS" id="PR00364">
    <property type="entry name" value="DISEASERSIST"/>
</dbReference>
<evidence type="ECO:0000313" key="3">
    <source>
        <dbReference type="EMBL" id="KAK9268702.1"/>
    </source>
</evidence>
<feature type="domain" description="AAA+ ATPase" evidence="2">
    <location>
        <begin position="545"/>
        <end position="695"/>
    </location>
</feature>
<reference evidence="3 4" key="1">
    <citation type="journal article" date="2024" name="Plant J.">
        <title>Genome sequences and population genomics reveal climatic adaptation and genomic divergence between two closely related sweetgum species.</title>
        <authorList>
            <person name="Xu W.Q."/>
            <person name="Ren C.Q."/>
            <person name="Zhang X.Y."/>
            <person name="Comes H.P."/>
            <person name="Liu X.H."/>
            <person name="Li Y.G."/>
            <person name="Kettle C.J."/>
            <person name="Jalonen R."/>
            <person name="Gaisberger H."/>
            <person name="Ma Y.Z."/>
            <person name="Qiu Y.X."/>
        </authorList>
    </citation>
    <scope>NUCLEOTIDE SEQUENCE [LARGE SCALE GENOMIC DNA]</scope>
    <source>
        <strain evidence="3">Hangzhou</strain>
    </source>
</reference>
<dbReference type="GO" id="GO:0043531">
    <property type="term" value="F:ADP binding"/>
    <property type="evidence" value="ECO:0007669"/>
    <property type="project" value="InterPro"/>
</dbReference>
<dbReference type="InterPro" id="IPR002182">
    <property type="entry name" value="NB-ARC"/>
</dbReference>
<gene>
    <name evidence="3" type="ORF">L1049_000463</name>
</gene>
<name>A0AAP0NAM0_LIQFO</name>
<evidence type="ECO:0000259" key="2">
    <source>
        <dbReference type="SMART" id="SM00382"/>
    </source>
</evidence>
<dbReference type="GO" id="GO:0006952">
    <property type="term" value="P:defense response"/>
    <property type="evidence" value="ECO:0007669"/>
    <property type="project" value="UniProtKB-KW"/>
</dbReference>
<dbReference type="Proteomes" id="UP001415857">
    <property type="component" value="Unassembled WGS sequence"/>
</dbReference>
<dbReference type="PANTHER" id="PTHR36766:SF30">
    <property type="entry name" value="TIR-NBS TYPE DISEASE RESISTANCE PROTEIN-RELATED"/>
    <property type="match status" value="1"/>
</dbReference>
<feature type="domain" description="AAA+ ATPase" evidence="2">
    <location>
        <begin position="162"/>
        <end position="322"/>
    </location>
</feature>
<dbReference type="Gene3D" id="3.40.50.300">
    <property type="entry name" value="P-loop containing nucleotide triphosphate hydrolases"/>
    <property type="match status" value="2"/>
</dbReference>
<organism evidence="3 4">
    <name type="scientific">Liquidambar formosana</name>
    <name type="common">Formosan gum</name>
    <dbReference type="NCBI Taxonomy" id="63359"/>
    <lineage>
        <taxon>Eukaryota</taxon>
        <taxon>Viridiplantae</taxon>
        <taxon>Streptophyta</taxon>
        <taxon>Embryophyta</taxon>
        <taxon>Tracheophyta</taxon>
        <taxon>Spermatophyta</taxon>
        <taxon>Magnoliopsida</taxon>
        <taxon>eudicotyledons</taxon>
        <taxon>Gunneridae</taxon>
        <taxon>Pentapetalae</taxon>
        <taxon>Saxifragales</taxon>
        <taxon>Altingiaceae</taxon>
        <taxon>Liquidambar</taxon>
    </lineage>
</organism>
<sequence length="746" mass="84735">MSEIVPIFLKNKFLNDFQRAERELTQKLPHHHSQFQKIKNVLENNIIVPSMPTDAKALLHDLNDTLADCVTFVEQRKSHKTKPFSLADNSFRRKIQKQLHQINAKLQEIEDGGNANAAQGESSSSRSSLEIDTSLRSVLYAEYKIHGFDQQLKKIVELLRHGRKAIGIVGIGGSGKTALAQMVFKTVLFRGKFEFGFWVNLSHHVARPEDTYDDIENRVLIKCAIYGEPEPEPESPEPEPEPKPRLFRFDADGWSIEKMLKLSKARKCLIVLDGVKHVSHWYHRSGSEGLHSGSAVIVTSRLQEVAEGMVGYRNLHHMQPISEPEKIWLIFQDKVKKNGLMDASHPSLLRMKEEIVEQCYGLPLAAKTLADIIPKRIYEVDYELSERPDIIPRFLRNKFINDFQEAERGLRQKLPSHSQFQEIKNVVEHNIITTSMLNEAKTLLYTLNETLTDCVTFCEQRKAHKRKPFSWEESSFLRKIQKQLNQIKLKLLDIKESDADTTPSSLLPLSSLSGMKDNEEIWLVWSPRTYGLDQQVKKILELLRERKAIGIVGIAGSGKTTLAKMVVREVLREEKFEVVYWVILRHHVEQPEDPHDDNKTTVLLELVRRSDGALWDMERYDCSIKEMWDKVSNAASKTTKCLIVLDGAKNISDWYKEGSPHLFNESAFIVTSTLQEVAEGMVGAVAREVEMSLLSPLSTAGVSAAAGVHPYPGSDLGSGWVAAPTRFMVNTETHCLSLLLLLLLLL</sequence>
<dbReference type="InterPro" id="IPR003593">
    <property type="entry name" value="AAA+_ATPase"/>
</dbReference>
<dbReference type="InterPro" id="IPR027417">
    <property type="entry name" value="P-loop_NTPase"/>
</dbReference>
<dbReference type="SMART" id="SM00382">
    <property type="entry name" value="AAA"/>
    <property type="match status" value="2"/>
</dbReference>
<proteinExistence type="predicted"/>